<organism evidence="5">
    <name type="scientific">Desulfatirhabdium butyrativorans</name>
    <dbReference type="NCBI Taxonomy" id="340467"/>
    <lineage>
        <taxon>Bacteria</taxon>
        <taxon>Pseudomonadati</taxon>
        <taxon>Thermodesulfobacteriota</taxon>
        <taxon>Desulfobacteria</taxon>
        <taxon>Desulfobacterales</taxon>
        <taxon>Desulfatirhabdiaceae</taxon>
        <taxon>Desulfatirhabdium</taxon>
    </lineage>
</organism>
<dbReference type="CDD" id="cd00293">
    <property type="entry name" value="USP-like"/>
    <property type="match status" value="1"/>
</dbReference>
<dbReference type="Pfam" id="PF00582">
    <property type="entry name" value="Usp"/>
    <property type="match status" value="1"/>
</dbReference>
<evidence type="ECO:0000256" key="3">
    <source>
        <dbReference type="ARBA" id="ARBA00022840"/>
    </source>
</evidence>
<protein>
    <submittedName>
        <fullName evidence="5">Universal stress protein</fullName>
    </submittedName>
</protein>
<evidence type="ECO:0000256" key="1">
    <source>
        <dbReference type="ARBA" id="ARBA00008791"/>
    </source>
</evidence>
<accession>A0A7C4W6D9</accession>
<dbReference type="Gene3D" id="3.40.50.620">
    <property type="entry name" value="HUPs"/>
    <property type="match status" value="1"/>
</dbReference>
<dbReference type="PANTHER" id="PTHR46268:SF27">
    <property type="entry name" value="UNIVERSAL STRESS PROTEIN RV2623"/>
    <property type="match status" value="1"/>
</dbReference>
<keyword evidence="2" id="KW-0547">Nucleotide-binding</keyword>
<comment type="caution">
    <text evidence="5">The sequence shown here is derived from an EMBL/GenBank/DDBJ whole genome shotgun (WGS) entry which is preliminary data.</text>
</comment>
<evidence type="ECO:0000313" key="5">
    <source>
        <dbReference type="EMBL" id="HGU33337.1"/>
    </source>
</evidence>
<evidence type="ECO:0000259" key="4">
    <source>
        <dbReference type="Pfam" id="PF00582"/>
    </source>
</evidence>
<dbReference type="InterPro" id="IPR006015">
    <property type="entry name" value="Universal_stress_UspA"/>
</dbReference>
<feature type="domain" description="UspA" evidence="4">
    <location>
        <begin position="5"/>
        <end position="159"/>
    </location>
</feature>
<dbReference type="InterPro" id="IPR006016">
    <property type="entry name" value="UspA"/>
</dbReference>
<reference evidence="5" key="1">
    <citation type="journal article" date="2020" name="mSystems">
        <title>Genome- and Community-Level Interaction Insights into Carbon Utilization and Element Cycling Functions of Hydrothermarchaeota in Hydrothermal Sediment.</title>
        <authorList>
            <person name="Zhou Z."/>
            <person name="Liu Y."/>
            <person name="Xu W."/>
            <person name="Pan J."/>
            <person name="Luo Z.H."/>
            <person name="Li M."/>
        </authorList>
    </citation>
    <scope>NUCLEOTIDE SEQUENCE [LARGE SCALE GENOMIC DNA]</scope>
    <source>
        <strain evidence="5">SpSt-477</strain>
    </source>
</reference>
<keyword evidence="3" id="KW-0067">ATP-binding</keyword>
<evidence type="ECO:0000256" key="2">
    <source>
        <dbReference type="ARBA" id="ARBA00022741"/>
    </source>
</evidence>
<proteinExistence type="inferred from homology"/>
<gene>
    <name evidence="5" type="ORF">ENS29_10840</name>
</gene>
<dbReference type="AlphaFoldDB" id="A0A7C4W6D9"/>
<sequence length="163" mass="18439">MFPEIQKILYATDLSDNAKYAFRYAAAFSNRFGASITILHVIEELNPQITFQMMDLLGEEKWHEIQKTRKQETVDLIKKRLEAFCQEESVNNTTCSFLVGEIKIANGHPVEEILEEAQRGGYDLIVMGTHGHGILAGAMMGSTAMRVLRRSRVPVTVVRLEPK</sequence>
<comment type="similarity">
    <text evidence="1">Belongs to the universal stress protein A family.</text>
</comment>
<name>A0A7C4W6D9_9BACT</name>
<dbReference type="EMBL" id="DSUH01000248">
    <property type="protein sequence ID" value="HGU33337.1"/>
    <property type="molecule type" value="Genomic_DNA"/>
</dbReference>
<dbReference type="GO" id="GO:0005524">
    <property type="term" value="F:ATP binding"/>
    <property type="evidence" value="ECO:0007669"/>
    <property type="project" value="UniProtKB-KW"/>
</dbReference>
<dbReference type="PANTHER" id="PTHR46268">
    <property type="entry name" value="STRESS RESPONSE PROTEIN NHAX"/>
    <property type="match status" value="1"/>
</dbReference>
<dbReference type="PRINTS" id="PR01438">
    <property type="entry name" value="UNVRSLSTRESS"/>
</dbReference>
<dbReference type="SUPFAM" id="SSF52402">
    <property type="entry name" value="Adenine nucleotide alpha hydrolases-like"/>
    <property type="match status" value="1"/>
</dbReference>
<dbReference type="InterPro" id="IPR014729">
    <property type="entry name" value="Rossmann-like_a/b/a_fold"/>
</dbReference>